<reference evidence="7 10" key="1">
    <citation type="submission" date="2019-03" db="EMBL/GenBank/DDBJ databases">
        <authorList>
            <person name="Kim M.K.M."/>
        </authorList>
    </citation>
    <scope>NUCLEOTIDE SEQUENCE [LARGE SCALE GENOMIC DNA]</scope>
    <source>
        <strain evidence="7 10">17J68-15</strain>
    </source>
</reference>
<dbReference type="PANTHER" id="PTHR33217">
    <property type="entry name" value="TRANSPOSASE FOR INSERTION SEQUENCE ELEMENT IS1081"/>
    <property type="match status" value="1"/>
</dbReference>
<evidence type="ECO:0000313" key="8">
    <source>
        <dbReference type="EMBL" id="TCZ73535.1"/>
    </source>
</evidence>
<keyword evidence="3 6" id="KW-0815">Transposition</keyword>
<dbReference type="AlphaFoldDB" id="A0A4R4DQA2"/>
<keyword evidence="10" id="KW-1185">Reference proteome</keyword>
<comment type="similarity">
    <text evidence="2 6">Belongs to the transposase mutator family.</text>
</comment>
<dbReference type="RefSeq" id="WP_131851004.1">
    <property type="nucleotide sequence ID" value="NZ_SKFH01000005.1"/>
</dbReference>
<evidence type="ECO:0000313" key="7">
    <source>
        <dbReference type="EMBL" id="TCZ64284.1"/>
    </source>
</evidence>
<dbReference type="InterPro" id="IPR001207">
    <property type="entry name" value="Transposase_mutator"/>
</dbReference>
<keyword evidence="5 6" id="KW-0233">DNA recombination</keyword>
<comment type="function">
    <text evidence="1 6">Required for the transposition of the insertion element.</text>
</comment>
<dbReference type="OrthoDB" id="9779930at2"/>
<evidence type="ECO:0000313" key="10">
    <source>
        <dbReference type="Proteomes" id="UP000295164"/>
    </source>
</evidence>
<proteinExistence type="inferred from homology"/>
<evidence type="ECO:0000256" key="1">
    <source>
        <dbReference type="ARBA" id="ARBA00002190"/>
    </source>
</evidence>
<comment type="caution">
    <text evidence="7">The sequence shown here is derived from an EMBL/GenBank/DDBJ whole genome shotgun (WGS) entry which is preliminary data.</text>
</comment>
<accession>A0A4R4DQA2</accession>
<dbReference type="Proteomes" id="UP000295164">
    <property type="component" value="Unassembled WGS sequence"/>
</dbReference>
<dbReference type="NCBIfam" id="NF033543">
    <property type="entry name" value="transpos_IS256"/>
    <property type="match status" value="1"/>
</dbReference>
<dbReference type="GO" id="GO:0004803">
    <property type="term" value="F:transposase activity"/>
    <property type="evidence" value="ECO:0007669"/>
    <property type="project" value="UniProtKB-UniRule"/>
</dbReference>
<dbReference type="PANTHER" id="PTHR33217:SF8">
    <property type="entry name" value="MUTATOR FAMILY TRANSPOSASE"/>
    <property type="match status" value="1"/>
</dbReference>
<organism evidence="7 10">
    <name type="scientific">Flaviaesturariibacter aridisoli</name>
    <dbReference type="NCBI Taxonomy" id="2545761"/>
    <lineage>
        <taxon>Bacteria</taxon>
        <taxon>Pseudomonadati</taxon>
        <taxon>Bacteroidota</taxon>
        <taxon>Chitinophagia</taxon>
        <taxon>Chitinophagales</taxon>
        <taxon>Chitinophagaceae</taxon>
        <taxon>Flaviaestuariibacter</taxon>
    </lineage>
</organism>
<dbReference type="EMBL" id="SKFH01000005">
    <property type="protein sequence ID" value="TCZ73599.1"/>
    <property type="molecule type" value="Genomic_DNA"/>
</dbReference>
<dbReference type="GO" id="GO:0003677">
    <property type="term" value="F:DNA binding"/>
    <property type="evidence" value="ECO:0007669"/>
    <property type="project" value="UniProtKB-UniRule"/>
</dbReference>
<evidence type="ECO:0000256" key="5">
    <source>
        <dbReference type="ARBA" id="ARBA00023172"/>
    </source>
</evidence>
<evidence type="ECO:0000256" key="4">
    <source>
        <dbReference type="ARBA" id="ARBA00023125"/>
    </source>
</evidence>
<evidence type="ECO:0000256" key="3">
    <source>
        <dbReference type="ARBA" id="ARBA00022578"/>
    </source>
</evidence>
<gene>
    <name evidence="9" type="ORF">E0486_04770</name>
    <name evidence="8" type="ORF">E0486_06120</name>
    <name evidence="7" type="ORF">E0486_18220</name>
</gene>
<evidence type="ECO:0000256" key="6">
    <source>
        <dbReference type="RuleBase" id="RU365089"/>
    </source>
</evidence>
<dbReference type="EMBL" id="SKFH01000064">
    <property type="protein sequence ID" value="TCZ64284.1"/>
    <property type="molecule type" value="Genomic_DNA"/>
</dbReference>
<sequence length="415" mass="47006">MKKEKKDLLSGLDPEVRQQALDQFMSGKAVFGKEGALGPLLQQLLEAALEGELAAHLKEEQPYLEGEANRRNGFSRKQLRTAAGTIELSTPRDRLGSFEPDLVKKRQTILADNLEEKILGLYGLGMSLRDISRHIEEMYGTEISHTVLSEITDRVVPAVKAWQSRPLDPVYPIMWLDAMYYKVRDEESGKVVTRCLYNILGILPSGHKEVLGCYVSGSEGARFWLSVLTDLKSRGVEDVLIACIDNLSGFDDAIRTVYPYCDVQSCIVHQLRNSAKYVASKDQRAVLKELKAVYGAVNRSVGESALEAFAGKWTKQYPLVVNSWQTNWDKLSTFFDYPEHVRRVIYTTNTIEGYHRQLRKVTKTKGAFVNDMALLKLIYLAQERIARKWTMPLPNWAQSAQQLKIIFGDRMPISL</sequence>
<keyword evidence="4 6" id="KW-0238">DNA-binding</keyword>
<name>A0A4R4DQA2_9BACT</name>
<dbReference type="EMBL" id="SKFH01000006">
    <property type="protein sequence ID" value="TCZ73535.1"/>
    <property type="molecule type" value="Genomic_DNA"/>
</dbReference>
<evidence type="ECO:0000313" key="9">
    <source>
        <dbReference type="EMBL" id="TCZ73599.1"/>
    </source>
</evidence>
<dbReference type="Pfam" id="PF00872">
    <property type="entry name" value="Transposase_mut"/>
    <property type="match status" value="1"/>
</dbReference>
<protein>
    <recommendedName>
        <fullName evidence="6">Mutator family transposase</fullName>
    </recommendedName>
</protein>
<keyword evidence="6" id="KW-0814">Transposable element</keyword>
<evidence type="ECO:0000256" key="2">
    <source>
        <dbReference type="ARBA" id="ARBA00010961"/>
    </source>
</evidence>
<dbReference type="GO" id="GO:0006313">
    <property type="term" value="P:DNA transposition"/>
    <property type="evidence" value="ECO:0007669"/>
    <property type="project" value="UniProtKB-UniRule"/>
</dbReference>